<dbReference type="Proteomes" id="UP000631312">
    <property type="component" value="Unassembled WGS sequence"/>
</dbReference>
<feature type="domain" description="OmpR/PhoB-type" evidence="8">
    <location>
        <begin position="1"/>
        <end position="106"/>
    </location>
</feature>
<evidence type="ECO:0000256" key="3">
    <source>
        <dbReference type="ARBA" id="ARBA00023125"/>
    </source>
</evidence>
<gene>
    <name evidence="9" type="ORF">Alo02nite_01040</name>
    <name evidence="10" type="ORF">BJ964_003047</name>
</gene>
<dbReference type="SUPFAM" id="SSF48452">
    <property type="entry name" value="TPR-like"/>
    <property type="match status" value="1"/>
</dbReference>
<evidence type="ECO:0000256" key="1">
    <source>
        <dbReference type="ARBA" id="ARBA00005820"/>
    </source>
</evidence>
<dbReference type="InterPro" id="IPR016032">
    <property type="entry name" value="Sig_transdc_resp-reg_C-effctor"/>
</dbReference>
<keyword evidence="7" id="KW-1133">Transmembrane helix</keyword>
<dbReference type="Pfam" id="PF00486">
    <property type="entry name" value="Trans_reg_C"/>
    <property type="match status" value="1"/>
</dbReference>
<dbReference type="InterPro" id="IPR051677">
    <property type="entry name" value="AfsR-DnrI-RedD_regulator"/>
</dbReference>
<comment type="caution">
    <text evidence="10">The sequence shown here is derived from an EMBL/GenBank/DDBJ whole genome shotgun (WGS) entry which is preliminary data.</text>
</comment>
<dbReference type="SUPFAM" id="SSF81585">
    <property type="entry name" value="PsbU/PolX domain-like"/>
    <property type="match status" value="1"/>
</dbReference>
<reference evidence="10 11" key="1">
    <citation type="submission" date="2020-08" db="EMBL/GenBank/DDBJ databases">
        <title>Sequencing the genomes of 1000 actinobacteria strains.</title>
        <authorList>
            <person name="Klenk H.-P."/>
        </authorList>
    </citation>
    <scope>NUCLEOTIDE SEQUENCE [LARGE SCALE GENOMIC DNA]</scope>
    <source>
        <strain evidence="10 11">DSM 43150</strain>
    </source>
</reference>
<keyword evidence="2" id="KW-0805">Transcription regulation</keyword>
<feature type="compositionally biased region" description="Pro residues" evidence="6">
    <location>
        <begin position="272"/>
        <end position="290"/>
    </location>
</feature>
<evidence type="ECO:0000256" key="5">
    <source>
        <dbReference type="PROSITE-ProRule" id="PRU01091"/>
    </source>
</evidence>
<dbReference type="EMBL" id="BOMP01000003">
    <property type="protein sequence ID" value="GIE37206.1"/>
    <property type="molecule type" value="Genomic_DNA"/>
</dbReference>
<dbReference type="GO" id="GO:0000160">
    <property type="term" value="P:phosphorelay signal transduction system"/>
    <property type="evidence" value="ECO:0007669"/>
    <property type="project" value="InterPro"/>
</dbReference>
<evidence type="ECO:0000256" key="7">
    <source>
        <dbReference type="SAM" id="Phobius"/>
    </source>
</evidence>
<keyword evidence="4" id="KW-0804">Transcription</keyword>
<dbReference type="InterPro" id="IPR001867">
    <property type="entry name" value="OmpR/PhoB-type_DNA-bd"/>
</dbReference>
<evidence type="ECO:0000313" key="12">
    <source>
        <dbReference type="Proteomes" id="UP000631312"/>
    </source>
</evidence>
<evidence type="ECO:0000313" key="9">
    <source>
        <dbReference type="EMBL" id="GIE37206.1"/>
    </source>
</evidence>
<evidence type="ECO:0000256" key="6">
    <source>
        <dbReference type="SAM" id="MobiDB-lite"/>
    </source>
</evidence>
<dbReference type="GO" id="GO:0003677">
    <property type="term" value="F:DNA binding"/>
    <property type="evidence" value="ECO:0007669"/>
    <property type="project" value="UniProtKB-UniRule"/>
</dbReference>
<dbReference type="CDD" id="cd15831">
    <property type="entry name" value="BTAD"/>
    <property type="match status" value="1"/>
</dbReference>
<dbReference type="SMART" id="SM00862">
    <property type="entry name" value="Trans_reg_C"/>
    <property type="match status" value="1"/>
</dbReference>
<keyword evidence="7" id="KW-0812">Transmembrane</keyword>
<dbReference type="PANTHER" id="PTHR35807:SF1">
    <property type="entry name" value="TRANSCRIPTIONAL REGULATOR REDD"/>
    <property type="match status" value="1"/>
</dbReference>
<evidence type="ECO:0000259" key="8">
    <source>
        <dbReference type="PROSITE" id="PS51755"/>
    </source>
</evidence>
<dbReference type="InterPro" id="IPR036388">
    <property type="entry name" value="WH-like_DNA-bd_sf"/>
</dbReference>
<feature type="region of interest" description="Disordered" evidence="6">
    <location>
        <begin position="263"/>
        <end position="295"/>
    </location>
</feature>
<name>A0A7W7HE56_9ACTN</name>
<dbReference type="PANTHER" id="PTHR35807">
    <property type="entry name" value="TRANSCRIPTIONAL REGULATOR REDD-RELATED"/>
    <property type="match status" value="1"/>
</dbReference>
<comment type="similarity">
    <text evidence="1">Belongs to the AfsR/DnrI/RedD regulatory family.</text>
</comment>
<evidence type="ECO:0000313" key="11">
    <source>
        <dbReference type="Proteomes" id="UP000590511"/>
    </source>
</evidence>
<feature type="transmembrane region" description="Helical" evidence="7">
    <location>
        <begin position="410"/>
        <end position="430"/>
    </location>
</feature>
<dbReference type="Gene3D" id="1.10.10.10">
    <property type="entry name" value="Winged helix-like DNA-binding domain superfamily/Winged helix DNA-binding domain"/>
    <property type="match status" value="1"/>
</dbReference>
<dbReference type="Pfam" id="PF03704">
    <property type="entry name" value="BTAD"/>
    <property type="match status" value="1"/>
</dbReference>
<dbReference type="GO" id="GO:0006355">
    <property type="term" value="P:regulation of DNA-templated transcription"/>
    <property type="evidence" value="ECO:0007669"/>
    <property type="project" value="InterPro"/>
</dbReference>
<keyword evidence="3 5" id="KW-0238">DNA-binding</keyword>
<dbReference type="EMBL" id="JACHNC010000001">
    <property type="protein sequence ID" value="MBB4748886.1"/>
    <property type="molecule type" value="Genomic_DNA"/>
</dbReference>
<keyword evidence="12" id="KW-1185">Reference proteome</keyword>
<organism evidence="10 11">
    <name type="scientific">Actinoplanes lobatus</name>
    <dbReference type="NCBI Taxonomy" id="113568"/>
    <lineage>
        <taxon>Bacteria</taxon>
        <taxon>Bacillati</taxon>
        <taxon>Actinomycetota</taxon>
        <taxon>Actinomycetes</taxon>
        <taxon>Micromonosporales</taxon>
        <taxon>Micromonosporaceae</taxon>
        <taxon>Actinoplanes</taxon>
    </lineage>
</organism>
<protein>
    <submittedName>
        <fullName evidence="10">DNA-binding SARP family transcriptional activator</fullName>
    </submittedName>
</protein>
<evidence type="ECO:0000313" key="10">
    <source>
        <dbReference type="EMBL" id="MBB4748886.1"/>
    </source>
</evidence>
<dbReference type="Proteomes" id="UP000590511">
    <property type="component" value="Unassembled WGS sequence"/>
</dbReference>
<dbReference type="InterPro" id="IPR005158">
    <property type="entry name" value="BTAD"/>
</dbReference>
<dbReference type="Gene3D" id="1.10.150.320">
    <property type="entry name" value="Photosystem II 12 kDa extrinsic protein"/>
    <property type="match status" value="1"/>
</dbReference>
<dbReference type="Pfam" id="PF12836">
    <property type="entry name" value="HHH_3"/>
    <property type="match status" value="1"/>
</dbReference>
<proteinExistence type="inferred from homology"/>
<dbReference type="InterPro" id="IPR011990">
    <property type="entry name" value="TPR-like_helical_dom_sf"/>
</dbReference>
<reference evidence="9 12" key="2">
    <citation type="submission" date="2021-01" db="EMBL/GenBank/DDBJ databases">
        <title>Whole genome shotgun sequence of Actinoplanes lobatus NBRC 12513.</title>
        <authorList>
            <person name="Komaki H."/>
            <person name="Tamura T."/>
        </authorList>
    </citation>
    <scope>NUCLEOTIDE SEQUENCE [LARGE SCALE GENOMIC DNA]</scope>
    <source>
        <strain evidence="9 12">NBRC 12513</strain>
    </source>
</reference>
<dbReference type="SUPFAM" id="SSF46894">
    <property type="entry name" value="C-terminal effector domain of the bipartite response regulators"/>
    <property type="match status" value="1"/>
</dbReference>
<evidence type="ECO:0000256" key="4">
    <source>
        <dbReference type="ARBA" id="ARBA00023163"/>
    </source>
</evidence>
<dbReference type="Gene3D" id="1.25.40.10">
    <property type="entry name" value="Tetratricopeptide repeat domain"/>
    <property type="match status" value="1"/>
</dbReference>
<feature type="DNA-binding region" description="OmpR/PhoB-type" evidence="5">
    <location>
        <begin position="1"/>
        <end position="106"/>
    </location>
</feature>
<feature type="transmembrane region" description="Helical" evidence="7">
    <location>
        <begin position="371"/>
        <end position="390"/>
    </location>
</feature>
<dbReference type="PROSITE" id="PS51755">
    <property type="entry name" value="OMPR_PHOB"/>
    <property type="match status" value="1"/>
</dbReference>
<dbReference type="SMART" id="SM01043">
    <property type="entry name" value="BTAD"/>
    <property type="match status" value="1"/>
</dbReference>
<accession>A0A7W7HE56</accession>
<sequence length="546" mass="59547">MTMHPATDPLRFEILGAVRAIRDGAPLDLGPAKQRAVLAVLLLSPGRPVPVHRIVDAVWGDVPPENGTNVVQKYVAGLRRVLDPDRSPRTPGELIALTDGGYVLHAGALDTEDFRTGLARADAERRGGDLEEAARRARIALDLWRGEALSGLTGGVFEAARLRLSEERASAWELWAEIELSRGGFAGLVSELSRLVQEFPLREGLRAQLMIALYRSGRQAEALAAFRDAREYFLDELGAEPGERLQETHRRILRNEPFYAEPVDPWADRAEPTPPPSSPAPPPPPPPPAADPVSVQPWSPAPYAPAIPHQPPAPAWPPPAVMPGHLMSPRRTGIPVVEAVVAGVLPVVTCSMASWAYFVYAAFQRRTLRDVLTAVFYVTAYLTAIFFLAIDPSDLESETTSAAEDVGFTLMFLIIPVAAVHGAILACHPGDNRGARTRRQLARQFAAIHPDGARQAGIGRPDLLRSFDDGGLVDLNHVPPQEIARLRGVSPIEAHRIALDRYEHGPYQSPEDLARRGLLTDRTLRRIQPWLICVPPGQVAPPSAIR</sequence>
<dbReference type="AlphaFoldDB" id="A0A7W7HE56"/>
<evidence type="ECO:0000256" key="2">
    <source>
        <dbReference type="ARBA" id="ARBA00023015"/>
    </source>
</evidence>
<feature type="transmembrane region" description="Helical" evidence="7">
    <location>
        <begin position="339"/>
        <end position="359"/>
    </location>
</feature>
<keyword evidence="7" id="KW-0472">Membrane</keyword>